<keyword evidence="5" id="KW-1185">Reference proteome</keyword>
<feature type="compositionally biased region" description="Polar residues" evidence="2">
    <location>
        <begin position="152"/>
        <end position="172"/>
    </location>
</feature>
<evidence type="ECO:0000313" key="5">
    <source>
        <dbReference type="Proteomes" id="UP000774617"/>
    </source>
</evidence>
<reference evidence="4 5" key="1">
    <citation type="journal article" date="2021" name="Nat. Commun.">
        <title>Genetic determinants of endophytism in the Arabidopsis root mycobiome.</title>
        <authorList>
            <person name="Mesny F."/>
            <person name="Miyauchi S."/>
            <person name="Thiergart T."/>
            <person name="Pickel B."/>
            <person name="Atanasova L."/>
            <person name="Karlsson M."/>
            <person name="Huettel B."/>
            <person name="Barry K.W."/>
            <person name="Haridas S."/>
            <person name="Chen C."/>
            <person name="Bauer D."/>
            <person name="Andreopoulos W."/>
            <person name="Pangilinan J."/>
            <person name="LaButti K."/>
            <person name="Riley R."/>
            <person name="Lipzen A."/>
            <person name="Clum A."/>
            <person name="Drula E."/>
            <person name="Henrissat B."/>
            <person name="Kohler A."/>
            <person name="Grigoriev I.V."/>
            <person name="Martin F.M."/>
            <person name="Hacquard S."/>
        </authorList>
    </citation>
    <scope>NUCLEOTIDE SEQUENCE [LARGE SCALE GENOMIC DNA]</scope>
    <source>
        <strain evidence="4 5">MPI-SDFR-AT-0080</strain>
    </source>
</reference>
<dbReference type="Proteomes" id="UP000774617">
    <property type="component" value="Unassembled WGS sequence"/>
</dbReference>
<organism evidence="4 5">
    <name type="scientific">Macrophomina phaseolina</name>
    <dbReference type="NCBI Taxonomy" id="35725"/>
    <lineage>
        <taxon>Eukaryota</taxon>
        <taxon>Fungi</taxon>
        <taxon>Dikarya</taxon>
        <taxon>Ascomycota</taxon>
        <taxon>Pezizomycotina</taxon>
        <taxon>Dothideomycetes</taxon>
        <taxon>Dothideomycetes incertae sedis</taxon>
        <taxon>Botryosphaeriales</taxon>
        <taxon>Botryosphaeriaceae</taxon>
        <taxon>Macrophomina</taxon>
    </lineage>
</organism>
<comment type="caution">
    <text evidence="4">The sequence shown here is derived from an EMBL/GenBank/DDBJ whole genome shotgun (WGS) entry which is preliminary data.</text>
</comment>
<dbReference type="InterPro" id="IPR036338">
    <property type="entry name" value="Aha1"/>
</dbReference>
<dbReference type="InterPro" id="IPR015310">
    <property type="entry name" value="AHSA1-like_N"/>
</dbReference>
<feature type="domain" description="Activator of Hsp90 ATPase AHSA1-like N-terminal" evidence="3">
    <location>
        <begin position="13"/>
        <end position="146"/>
    </location>
</feature>
<dbReference type="Gene3D" id="3.15.10.20">
    <property type="entry name" value="Activator of Hsp90 ATPase Aha1, N-terminal domain"/>
    <property type="match status" value="1"/>
</dbReference>
<feature type="compositionally biased region" description="Low complexity" evidence="2">
    <location>
        <begin position="177"/>
        <end position="187"/>
    </location>
</feature>
<dbReference type="SUPFAM" id="SSF103111">
    <property type="entry name" value="Activator of Hsp90 ATPase, Aha1"/>
    <property type="match status" value="1"/>
</dbReference>
<dbReference type="EMBL" id="JAGTJR010000034">
    <property type="protein sequence ID" value="KAH7036713.1"/>
    <property type="molecule type" value="Genomic_DNA"/>
</dbReference>
<feature type="region of interest" description="Disordered" evidence="2">
    <location>
        <begin position="147"/>
        <end position="198"/>
    </location>
</feature>
<dbReference type="SMART" id="SM01000">
    <property type="entry name" value="Aha1_N"/>
    <property type="match status" value="1"/>
</dbReference>
<dbReference type="Pfam" id="PF09229">
    <property type="entry name" value="Aha1_N"/>
    <property type="match status" value="1"/>
</dbReference>
<dbReference type="InterPro" id="IPR023393">
    <property type="entry name" value="START-like_dom_sf"/>
</dbReference>
<dbReference type="PANTHER" id="PTHR13009">
    <property type="entry name" value="HEAT SHOCK PROTEIN 90 HSP90 CO-CHAPERONE AHA-1"/>
    <property type="match status" value="1"/>
</dbReference>
<comment type="similarity">
    <text evidence="1">Belongs to the AHA1 family.</text>
</comment>
<name>A0ABQ8FYY0_9PEZI</name>
<evidence type="ECO:0000256" key="2">
    <source>
        <dbReference type="SAM" id="MobiDB-lite"/>
    </source>
</evidence>
<evidence type="ECO:0000259" key="3">
    <source>
        <dbReference type="SMART" id="SM01000"/>
    </source>
</evidence>
<dbReference type="SUPFAM" id="SSF55961">
    <property type="entry name" value="Bet v1-like"/>
    <property type="match status" value="1"/>
</dbReference>
<protein>
    <submittedName>
        <fullName evidence="4">Aha1domain family protein</fullName>
    </submittedName>
</protein>
<sequence length="330" mass="36783">MVLHNPNNWHWVHKDVGTWTREYLEKDLTGISVEADGVTAQVDRVISMDGDVEVSQRKGKVITIFDVKLQLEYSGKNKEGEAASGTITVPEIAHDTEEDEYVFDIDIYSDSSSKQPVKDLVRAQLTPKLRGRFANLAKALIAEHGKDIQHAPGSNPSSGFTTPKVYESSSLNKSKDTPSSTTTTTSSGKGPLVNTTTLTENEEFRTTASELYQTFTDPQRVAAFTRAPPKIWEGAKEGAKFELFGGNVSGEFVKLEEPTTIVQKWRLAQWPQGHFSTLNITFDQNDVDKVTVMRVEWQGVPVGQEEVTRRNWGEYYVKSIKTTFGFGTVL</sequence>
<evidence type="ECO:0000313" key="4">
    <source>
        <dbReference type="EMBL" id="KAH7036713.1"/>
    </source>
</evidence>
<dbReference type="PANTHER" id="PTHR13009:SF22">
    <property type="entry name" value="LD43819P"/>
    <property type="match status" value="1"/>
</dbReference>
<dbReference type="Pfam" id="PF08327">
    <property type="entry name" value="AHSA1"/>
    <property type="match status" value="1"/>
</dbReference>
<dbReference type="Gene3D" id="3.30.530.20">
    <property type="match status" value="1"/>
</dbReference>
<dbReference type="CDD" id="cd08892">
    <property type="entry name" value="SRPBCC_Aha1"/>
    <property type="match status" value="1"/>
</dbReference>
<proteinExistence type="inferred from homology"/>
<gene>
    <name evidence="4" type="ORF">B0J12DRAFT_703241</name>
</gene>
<evidence type="ECO:0000256" key="1">
    <source>
        <dbReference type="ARBA" id="ARBA00006817"/>
    </source>
</evidence>
<accession>A0ABQ8FYY0</accession>
<dbReference type="InterPro" id="IPR013538">
    <property type="entry name" value="ASHA1/2-like_C"/>
</dbReference>